<organism evidence="4 5">
    <name type="scientific">Solidesulfovibrio magneticus str. Maddingley MBC34</name>
    <dbReference type="NCBI Taxonomy" id="1206767"/>
    <lineage>
        <taxon>Bacteria</taxon>
        <taxon>Pseudomonadati</taxon>
        <taxon>Thermodesulfobacteriota</taxon>
        <taxon>Desulfovibrionia</taxon>
        <taxon>Desulfovibrionales</taxon>
        <taxon>Desulfovibrionaceae</taxon>
        <taxon>Solidesulfovibrio</taxon>
    </lineage>
</organism>
<protein>
    <submittedName>
        <fullName evidence="4">Calcineurin-like phosphoesterase</fullName>
    </submittedName>
</protein>
<dbReference type="AlphaFoldDB" id="K6GP84"/>
<keyword evidence="1" id="KW-0378">Hydrolase</keyword>
<dbReference type="Proteomes" id="UP000006272">
    <property type="component" value="Unassembled WGS sequence"/>
</dbReference>
<dbReference type="PATRIC" id="fig|1206767.3.peg.2483"/>
<dbReference type="GO" id="GO:0016787">
    <property type="term" value="F:hydrolase activity"/>
    <property type="evidence" value="ECO:0007669"/>
    <property type="project" value="UniProtKB-KW"/>
</dbReference>
<evidence type="ECO:0000256" key="1">
    <source>
        <dbReference type="ARBA" id="ARBA00022801"/>
    </source>
</evidence>
<dbReference type="Pfam" id="PF00149">
    <property type="entry name" value="Metallophos"/>
    <property type="match status" value="1"/>
</dbReference>
<dbReference type="EMBL" id="ALAO01000214">
    <property type="protein sequence ID" value="EKO38765.1"/>
    <property type="molecule type" value="Genomic_DNA"/>
</dbReference>
<evidence type="ECO:0000313" key="5">
    <source>
        <dbReference type="Proteomes" id="UP000006272"/>
    </source>
</evidence>
<feature type="domain" description="Calcineurin-like phosphoesterase" evidence="3">
    <location>
        <begin position="10"/>
        <end position="294"/>
    </location>
</feature>
<gene>
    <name evidence="4" type="ORF">B193_2536</name>
</gene>
<keyword evidence="2" id="KW-0325">Glycoprotein</keyword>
<evidence type="ECO:0000259" key="3">
    <source>
        <dbReference type="Pfam" id="PF00149"/>
    </source>
</evidence>
<dbReference type="InterPro" id="IPR004843">
    <property type="entry name" value="Calcineurin-like_PHP"/>
</dbReference>
<proteinExistence type="predicted"/>
<dbReference type="InterPro" id="IPR029052">
    <property type="entry name" value="Metallo-depent_PP-like"/>
</dbReference>
<sequence>MDTEQPANTFLLFSDVHFDPFADPSLVASLAASGVSGWKTILSASSQTVPSPYGQDTNYPLLESSLDSMAAQAGDVDLVIFPGDVLSHGFWNKYPELTGDQSQAGLAAFMQKTVEFFVQEVDDRFPEATILVAIGNNDSFNGDYESSPGDLYRWMSADAMGKAFFNNDADRTAFTIGYATGGYYAIEPDGPTGRKYLVLNDVYWSTKSDQTAAGLLELGWFASQLADSAQDFQKVWVVTHIPAGGNAKSMADDFAAKGFEYKGLLQDGFNNAFVALEAYYSNTIAANLVGHTHRDEFRQLSLEPFAEPSTLLSTSLSISPIDDNNPGYEIYTYNDATGALLDKTTFALDLSQKGATFTLEYDFASTYGHGLATPSDWAAVANALVLDPGCRAAYATYYTAGATWDAASSVTSATFPIYWLADTQVTSAGFNTAAALLTLA</sequence>
<dbReference type="PANTHER" id="PTHR10340:SF57">
    <property type="entry name" value="METALLOPHOS DOMAIN-CONTAINING PROTEIN"/>
    <property type="match status" value="1"/>
</dbReference>
<evidence type="ECO:0000256" key="2">
    <source>
        <dbReference type="ARBA" id="ARBA00023180"/>
    </source>
</evidence>
<name>K6GP84_9BACT</name>
<reference evidence="4 5" key="1">
    <citation type="submission" date="2012-07" db="EMBL/GenBank/DDBJ databases">
        <title>Draft genome sequence of Desulfovibrio magneticus str. Maddingley MBC34 obtained from a metagenomic sequence of a methanogenic enrichment isolated from coal-seam formation water in Victoria, Australia.</title>
        <authorList>
            <person name="Greenfield P."/>
            <person name="Hendry P."/>
            <person name="Li D."/>
            <person name="Rosewarne C.P."/>
            <person name="Tran-Dinh N."/>
            <person name="Elbourne L.D.H."/>
            <person name="Paulsen I.T."/>
            <person name="Midgley D.J."/>
        </authorList>
    </citation>
    <scope>NUCLEOTIDE SEQUENCE [LARGE SCALE GENOMIC DNA]</scope>
    <source>
        <strain evidence="5">Maddingley MBC34</strain>
    </source>
</reference>
<accession>K6GP84</accession>
<comment type="caution">
    <text evidence="4">The sequence shown here is derived from an EMBL/GenBank/DDBJ whole genome shotgun (WGS) entry which is preliminary data.</text>
</comment>
<dbReference type="PANTHER" id="PTHR10340">
    <property type="entry name" value="SPHINGOMYELIN PHOSPHODIESTERASE"/>
    <property type="match status" value="1"/>
</dbReference>
<dbReference type="SUPFAM" id="SSF56300">
    <property type="entry name" value="Metallo-dependent phosphatases"/>
    <property type="match status" value="1"/>
</dbReference>
<evidence type="ECO:0000313" key="4">
    <source>
        <dbReference type="EMBL" id="EKO38765.1"/>
    </source>
</evidence>